<evidence type="ECO:0000259" key="4">
    <source>
        <dbReference type="PROSITE" id="PS51068"/>
    </source>
</evidence>
<sequence length="317" mass="35917">MPELPEVEVTKQDLYSMILESEVGTESKTIAKVLPYTKEFFTAKTNPRNNKKDFLAQILKYDDRRKELENSKITSIYRIAKYIIISTDASLHFVIHLGMSATVYSIIATPNDRKLIESGGGLEFLDFLNSSTDRVFARHHHTGFLLKDGRIFLFHDVRRFGEWAVLTDDELNKFKDGFGSSWDPHLSNFDSKSLIEFINNHPQKTTRKWNQSNMGLLSFIGKSGAIKGCGAIYSREVVFASGLDPSTPISSLKEYDWINLANSMQTVLSESISDGGTAFNSKDTDDADSVRSRGDFVRPSGQLSRYQEKLKSYKKKH</sequence>
<evidence type="ECO:0000256" key="3">
    <source>
        <dbReference type="SAM" id="MobiDB-lite"/>
    </source>
</evidence>
<dbReference type="InterPro" id="IPR012319">
    <property type="entry name" value="FPG_cat"/>
</dbReference>
<keyword evidence="5" id="KW-0378">Hydrolase</keyword>
<dbReference type="GO" id="GO:0008270">
    <property type="term" value="F:zinc ion binding"/>
    <property type="evidence" value="ECO:0007669"/>
    <property type="project" value="InterPro"/>
</dbReference>
<name>A0A654KF54_TAYEM</name>
<evidence type="ECO:0000256" key="1">
    <source>
        <dbReference type="ARBA" id="ARBA00001668"/>
    </source>
</evidence>
<evidence type="ECO:0000313" key="5">
    <source>
        <dbReference type="EMBL" id="ADU91053.1"/>
    </source>
</evidence>
<evidence type="ECO:0000256" key="2">
    <source>
        <dbReference type="ARBA" id="ARBA00012024"/>
    </source>
</evidence>
<dbReference type="PANTHER" id="PTHR22993">
    <property type="entry name" value="FORMAMIDOPYRIMIDINE-DNA GLYCOSYLASE"/>
    <property type="match status" value="1"/>
</dbReference>
<dbReference type="GO" id="GO:0003906">
    <property type="term" value="F:DNA-(apurinic or apyrimidinic site) endonuclease activity"/>
    <property type="evidence" value="ECO:0007669"/>
    <property type="project" value="InterPro"/>
</dbReference>
<dbReference type="GO" id="GO:0006284">
    <property type="term" value="P:base-excision repair"/>
    <property type="evidence" value="ECO:0007669"/>
    <property type="project" value="InterPro"/>
</dbReference>
<feature type="compositionally biased region" description="Basic and acidic residues" evidence="3">
    <location>
        <begin position="282"/>
        <end position="296"/>
    </location>
</feature>
<feature type="domain" description="Formamidopyrimidine-DNA glycosylase catalytic" evidence="4">
    <location>
        <begin position="2"/>
        <end position="161"/>
    </location>
</feature>
<dbReference type="GO" id="GO:0003676">
    <property type="term" value="F:nucleic acid binding"/>
    <property type="evidence" value="ECO:0007669"/>
    <property type="project" value="InterPro"/>
</dbReference>
<keyword evidence="5" id="KW-0326">Glycosidase</keyword>
<dbReference type="SUPFAM" id="SSF81624">
    <property type="entry name" value="N-terminal domain of MutM-like DNA repair proteins"/>
    <property type="match status" value="1"/>
</dbReference>
<dbReference type="CDD" id="cd08966">
    <property type="entry name" value="EcFpg-like_N"/>
    <property type="match status" value="1"/>
</dbReference>
<dbReference type="Proteomes" id="UP000007472">
    <property type="component" value="Chromosome"/>
</dbReference>
<reference evidence="5 6" key="1">
    <citation type="journal article" date="2011" name="J. Bacteriol.">
        <title>Genome sequence of Taylorella equigenitalis MCE9, the causative agent of contagious equine metritis.</title>
        <authorList>
            <person name="Hebert L."/>
            <person name="Moumen B."/>
            <person name="Duquesne F."/>
            <person name="Breuil M.F."/>
            <person name="Laugier C."/>
            <person name="Batto J.M."/>
            <person name="Renault P."/>
            <person name="Petry S."/>
        </authorList>
    </citation>
    <scope>NUCLEOTIDE SEQUENCE [LARGE SCALE GENOMIC DNA]</scope>
    <source>
        <strain evidence="5 6">MCE9</strain>
    </source>
</reference>
<dbReference type="InterPro" id="IPR010979">
    <property type="entry name" value="Ribosomal_uS13-like_H2TH"/>
</dbReference>
<dbReference type="Gene3D" id="3.20.190.10">
    <property type="entry name" value="MutM-like, N-terminal"/>
    <property type="match status" value="1"/>
</dbReference>
<evidence type="ECO:0000313" key="6">
    <source>
        <dbReference type="Proteomes" id="UP000007472"/>
    </source>
</evidence>
<comment type="catalytic activity">
    <reaction evidence="1">
        <text>Hydrolysis of DNA containing ring-opened 7-methylguanine residues, releasing 2,6-diamino-4-hydroxy-5-(N-methyl)formamidopyrimidine.</text>
        <dbReference type="EC" id="3.2.2.23"/>
    </reaction>
</comment>
<accession>A0A654KF54</accession>
<dbReference type="GO" id="GO:0034039">
    <property type="term" value="F:8-oxo-7,8-dihydroguanine DNA N-glycosylase activity"/>
    <property type="evidence" value="ECO:0007669"/>
    <property type="project" value="TreeGrafter"/>
</dbReference>
<dbReference type="Pfam" id="PF01149">
    <property type="entry name" value="Fapy_DNA_glyco"/>
    <property type="match status" value="1"/>
</dbReference>
<dbReference type="Gene3D" id="1.10.8.50">
    <property type="match status" value="1"/>
</dbReference>
<dbReference type="PANTHER" id="PTHR22993:SF9">
    <property type="entry name" value="FORMAMIDOPYRIMIDINE-DNA GLYCOSYLASE"/>
    <property type="match status" value="1"/>
</dbReference>
<dbReference type="EC" id="3.2.2.23" evidence="2"/>
<dbReference type="SUPFAM" id="SSF46946">
    <property type="entry name" value="S13-like H2TH domain"/>
    <property type="match status" value="1"/>
</dbReference>
<dbReference type="PROSITE" id="PS51068">
    <property type="entry name" value="FPG_CAT"/>
    <property type="match status" value="1"/>
</dbReference>
<gene>
    <name evidence="5" type="ordered locus">TEQUI_0097</name>
</gene>
<protein>
    <recommendedName>
        <fullName evidence="2">DNA-formamidopyrimidine glycosylase</fullName>
        <ecNumber evidence="2">3.2.2.23</ecNumber>
    </recommendedName>
</protein>
<feature type="region of interest" description="Disordered" evidence="3">
    <location>
        <begin position="278"/>
        <end position="317"/>
    </location>
</feature>
<dbReference type="InterPro" id="IPR035937">
    <property type="entry name" value="FPG_N"/>
</dbReference>
<dbReference type="EMBL" id="CP002456">
    <property type="protein sequence ID" value="ADU91053.1"/>
    <property type="molecule type" value="Genomic_DNA"/>
</dbReference>
<dbReference type="AlphaFoldDB" id="A0A654KF54"/>
<organism evidence="5 6">
    <name type="scientific">Taylorella equigenitalis (strain MCE9)</name>
    <dbReference type="NCBI Taxonomy" id="937774"/>
    <lineage>
        <taxon>Bacteria</taxon>
        <taxon>Pseudomonadati</taxon>
        <taxon>Pseudomonadota</taxon>
        <taxon>Betaproteobacteria</taxon>
        <taxon>Burkholderiales</taxon>
        <taxon>Alcaligenaceae</taxon>
        <taxon>Taylorella</taxon>
    </lineage>
</organism>
<proteinExistence type="predicted"/>
<dbReference type="KEGG" id="teq:TEQUI_0097"/>
<dbReference type="SMART" id="SM00898">
    <property type="entry name" value="Fapy_DNA_glyco"/>
    <property type="match status" value="1"/>
</dbReference>